<organism evidence="2 3">
    <name type="scientific">Armadillidium nasatum</name>
    <dbReference type="NCBI Taxonomy" id="96803"/>
    <lineage>
        <taxon>Eukaryota</taxon>
        <taxon>Metazoa</taxon>
        <taxon>Ecdysozoa</taxon>
        <taxon>Arthropoda</taxon>
        <taxon>Crustacea</taxon>
        <taxon>Multicrustacea</taxon>
        <taxon>Malacostraca</taxon>
        <taxon>Eumalacostraca</taxon>
        <taxon>Peracarida</taxon>
        <taxon>Isopoda</taxon>
        <taxon>Oniscidea</taxon>
        <taxon>Crinocheta</taxon>
        <taxon>Armadillidiidae</taxon>
        <taxon>Armadillidium</taxon>
    </lineage>
</organism>
<gene>
    <name evidence="2" type="ORF">Anas_10439</name>
</gene>
<comment type="caution">
    <text evidence="2">The sequence shown here is derived from an EMBL/GenBank/DDBJ whole genome shotgun (WGS) entry which is preliminary data.</text>
</comment>
<keyword evidence="3" id="KW-1185">Reference proteome</keyword>
<dbReference type="Proteomes" id="UP000326759">
    <property type="component" value="Unassembled WGS sequence"/>
</dbReference>
<protein>
    <submittedName>
        <fullName evidence="2">Uncharacterized protein</fullName>
    </submittedName>
</protein>
<evidence type="ECO:0000256" key="1">
    <source>
        <dbReference type="SAM" id="MobiDB-lite"/>
    </source>
</evidence>
<name>A0A5N5TNW8_9CRUS</name>
<evidence type="ECO:0000313" key="2">
    <source>
        <dbReference type="EMBL" id="KAB7507822.1"/>
    </source>
</evidence>
<feature type="region of interest" description="Disordered" evidence="1">
    <location>
        <begin position="97"/>
        <end position="125"/>
    </location>
</feature>
<reference evidence="2 3" key="1">
    <citation type="journal article" date="2019" name="PLoS Biol.">
        <title>Sex chromosomes control vertical transmission of feminizing Wolbachia symbionts in an isopod.</title>
        <authorList>
            <person name="Becking T."/>
            <person name="Chebbi M.A."/>
            <person name="Giraud I."/>
            <person name="Moumen B."/>
            <person name="Laverre T."/>
            <person name="Caubet Y."/>
            <person name="Peccoud J."/>
            <person name="Gilbert C."/>
            <person name="Cordaux R."/>
        </authorList>
    </citation>
    <scope>NUCLEOTIDE SEQUENCE [LARGE SCALE GENOMIC DNA]</scope>
    <source>
        <strain evidence="2">ANa2</strain>
        <tissue evidence="2">Whole body excluding digestive tract and cuticle</tissue>
    </source>
</reference>
<dbReference type="EMBL" id="SEYY01000197">
    <property type="protein sequence ID" value="KAB7507822.1"/>
    <property type="molecule type" value="Genomic_DNA"/>
</dbReference>
<dbReference type="AlphaFoldDB" id="A0A5N5TNW8"/>
<proteinExistence type="predicted"/>
<accession>A0A5N5TNW8</accession>
<evidence type="ECO:0000313" key="3">
    <source>
        <dbReference type="Proteomes" id="UP000326759"/>
    </source>
</evidence>
<sequence>MFQIIKYQFYFEVLDWKFPCVHSFFFAEHSASVYSFKNSLNTVQSHLVEFPKANNMHCTSITDFNAPLNNNIYLSSNIEDDRYMDRPKNSSQNALSIEITNNEKPTNIDMNTKSNEDSGSSNVNPQTTALHSLDCMKTRLNGCIYSRDRYLMGHYM</sequence>